<sequence>MPYVKNPVKIKFNKKNPQNRLLEKVSKIRTSPVSLHNTTEDDEEIIYSDGVLKPFNKILESNIQLTEEIGKFNDLQINDKILLAEKLSCKNTILCLCVQCDGQ</sequence>
<dbReference type="WBParaSite" id="SVE_1803000.1">
    <property type="protein sequence ID" value="SVE_1803000.1"/>
    <property type="gene ID" value="SVE_1803000"/>
</dbReference>
<protein>
    <submittedName>
        <fullName evidence="2">Uncharacterized protein</fullName>
    </submittedName>
</protein>
<accession>A0A0K0FZZ8</accession>
<evidence type="ECO:0000313" key="2">
    <source>
        <dbReference type="WBParaSite" id="SVE_1803000.1"/>
    </source>
</evidence>
<reference evidence="1" key="1">
    <citation type="submission" date="2014-07" db="EMBL/GenBank/DDBJ databases">
        <authorList>
            <person name="Martin A.A"/>
            <person name="De Silva N."/>
        </authorList>
    </citation>
    <scope>NUCLEOTIDE SEQUENCE</scope>
</reference>
<evidence type="ECO:0000313" key="1">
    <source>
        <dbReference type="Proteomes" id="UP000035680"/>
    </source>
</evidence>
<proteinExistence type="predicted"/>
<keyword evidence="1" id="KW-1185">Reference proteome</keyword>
<organism evidence="1 2">
    <name type="scientific">Strongyloides venezuelensis</name>
    <name type="common">Threadworm</name>
    <dbReference type="NCBI Taxonomy" id="75913"/>
    <lineage>
        <taxon>Eukaryota</taxon>
        <taxon>Metazoa</taxon>
        <taxon>Ecdysozoa</taxon>
        <taxon>Nematoda</taxon>
        <taxon>Chromadorea</taxon>
        <taxon>Rhabditida</taxon>
        <taxon>Tylenchina</taxon>
        <taxon>Panagrolaimomorpha</taxon>
        <taxon>Strongyloidoidea</taxon>
        <taxon>Strongyloididae</taxon>
        <taxon>Strongyloides</taxon>
    </lineage>
</organism>
<dbReference type="AlphaFoldDB" id="A0A0K0FZZ8"/>
<reference evidence="2" key="2">
    <citation type="submission" date="2015-08" db="UniProtKB">
        <authorList>
            <consortium name="WormBaseParasite"/>
        </authorList>
    </citation>
    <scope>IDENTIFICATION</scope>
</reference>
<dbReference type="Proteomes" id="UP000035680">
    <property type="component" value="Unassembled WGS sequence"/>
</dbReference>
<name>A0A0K0FZZ8_STRVS</name>